<dbReference type="InterPro" id="IPR013041">
    <property type="entry name" value="Clathrin_app_Ig-like_sf"/>
</dbReference>
<dbReference type="InterPro" id="IPR009028">
    <property type="entry name" value="Coatomer/calthrin_app_sub_C"/>
</dbReference>
<sequence length="996" mass="107404">MNASQLQREAASRAMKMARAAGMEKSMAQAMGAAGVSAPNVAGGDGRFFSSTKKGETQEIRLELQAASKDKKINAVKKVIANMTVGKDVSALFPDVLNCIQTGNIELKKLVYLYLVNHAKTHPDLALLAVNTFVRDAADPNPLVRALAIRTMGCIRVERITEYLCEPLERALKDEDPYVRKTAAVCVAKLHDISPDLVKDRGFLDLLRDLVADANPTVVANAVAALSEIADEDKGSDDVMGMSSAKLQKLLAALNECTEWGQVSILDALAKYVPEEAKDAERIIERVMPRLQHANSAVVLSAIKVILQYMHEALDPESELCVGYRKKLSPPLVTMVNTAEPELCYVALRNVNLIVQRDQRILENEIKIFFCRYNDPLYVKLEKLEIMIRLVSDRTVDQVLLELKEYSQEVDVDFVRTAIKAVGRVAVKLENAAQRCVNVLLELIKARVPYVVQAAVVVVANIFRRYPNRYESIIGALCENLESLDEPEAKEAMIWIVGEYADSIENADELLSGFLEDFRESEHAVRLQLLTACVKLFLKSPQRGEAQQMVQSVLSMSTECTDDPDLRDRGYIYWRLLSNDPEAAKAIVLGPKPPVEDDTAKLDEATLDLLLSQIGTLASVYHKPPEAFVNEKTLKEEEEEETYDDFDDAPADDEEPAPAPQGGGGDLLDLLDMGPVAAAVPEPPKSGGDALVADALGDIFGGDPVVPPSQPSGDIFGGDLMAPSQNDPFGGSALFGANTPPPAPAPLRKPVSVLQPSQQSGGVGIAAAFNAGEQRTIALDLEVSNAGPQPVRLLQIQLNKSPFGLAPADAPSLQFDPPLLPGTTRPKRVRLRAGDAKMLSQVPAMTAGAGVNVQIALKNADTGAVFYLAAPCPLDAVFAADATVDRSAFIARWKAIDDANESYATVADLPTGPSIDAAVAKLAARRCHPVARRAVPGQVGSEVAYFSVQLLGPEAEYLVELTFKSGVAACKVCVKTTARSLAPLGLAAICALLRAP</sequence>
<gene>
    <name evidence="8" type="ORF">PECAL_3P09450</name>
</gene>
<dbReference type="Pfam" id="PF01602">
    <property type="entry name" value="Adaptin_N"/>
    <property type="match status" value="1"/>
</dbReference>
<comment type="subcellular location">
    <subcellularLocation>
        <location evidence="1">Endomembrane system</location>
    </subcellularLocation>
</comment>
<dbReference type="PANTHER" id="PTHR11134">
    <property type="entry name" value="ADAPTOR COMPLEX SUBUNIT BETA FAMILY MEMBER"/>
    <property type="match status" value="1"/>
</dbReference>
<evidence type="ECO:0000256" key="4">
    <source>
        <dbReference type="ARBA" id="ARBA00022927"/>
    </source>
</evidence>
<dbReference type="FunFam" id="1.25.10.10:FF:000002">
    <property type="entry name" value="AP complex subunit beta"/>
    <property type="match status" value="1"/>
</dbReference>
<dbReference type="Gene3D" id="3.30.310.10">
    <property type="entry name" value="TATA-Binding Protein"/>
    <property type="match status" value="1"/>
</dbReference>
<feature type="domain" description="Beta-adaptin appendage C-terminal subdomain" evidence="7">
    <location>
        <begin position="878"/>
        <end position="994"/>
    </location>
</feature>
<evidence type="ECO:0000259" key="7">
    <source>
        <dbReference type="SMART" id="SM01020"/>
    </source>
</evidence>
<dbReference type="EMBL" id="CAKKNE010000003">
    <property type="protein sequence ID" value="CAH0371028.1"/>
    <property type="molecule type" value="Genomic_DNA"/>
</dbReference>
<evidence type="ECO:0000256" key="3">
    <source>
        <dbReference type="ARBA" id="ARBA00022448"/>
    </source>
</evidence>
<dbReference type="GO" id="GO:0030131">
    <property type="term" value="C:clathrin adaptor complex"/>
    <property type="evidence" value="ECO:0007669"/>
    <property type="project" value="InterPro"/>
</dbReference>
<dbReference type="AlphaFoldDB" id="A0A8J2SIB4"/>
<name>A0A8J2SIB4_9STRA</name>
<dbReference type="SUPFAM" id="SSF55711">
    <property type="entry name" value="Subdomain of clathrin and coatomer appendage domain"/>
    <property type="match status" value="1"/>
</dbReference>
<dbReference type="InterPro" id="IPR026739">
    <property type="entry name" value="AP_beta"/>
</dbReference>
<evidence type="ECO:0000256" key="2">
    <source>
        <dbReference type="ARBA" id="ARBA00006613"/>
    </source>
</evidence>
<dbReference type="InterPro" id="IPR011989">
    <property type="entry name" value="ARM-like"/>
</dbReference>
<dbReference type="InterPro" id="IPR013037">
    <property type="entry name" value="Clathrin_b-adaptin_app_Ig-like"/>
</dbReference>
<organism evidence="8 9">
    <name type="scientific">Pelagomonas calceolata</name>
    <dbReference type="NCBI Taxonomy" id="35677"/>
    <lineage>
        <taxon>Eukaryota</taxon>
        <taxon>Sar</taxon>
        <taxon>Stramenopiles</taxon>
        <taxon>Ochrophyta</taxon>
        <taxon>Pelagophyceae</taxon>
        <taxon>Pelagomonadales</taxon>
        <taxon>Pelagomonadaceae</taxon>
        <taxon>Pelagomonas</taxon>
    </lineage>
</organism>
<feature type="region of interest" description="Disordered" evidence="6">
    <location>
        <begin position="628"/>
        <end position="667"/>
    </location>
</feature>
<dbReference type="SUPFAM" id="SSF49348">
    <property type="entry name" value="Clathrin adaptor appendage domain"/>
    <property type="match status" value="1"/>
</dbReference>
<evidence type="ECO:0000256" key="5">
    <source>
        <dbReference type="ARBA" id="ARBA00023136"/>
    </source>
</evidence>
<dbReference type="Gene3D" id="1.25.10.10">
    <property type="entry name" value="Leucine-rich Repeat Variant"/>
    <property type="match status" value="1"/>
</dbReference>
<dbReference type="OrthoDB" id="10254310at2759"/>
<evidence type="ECO:0000256" key="6">
    <source>
        <dbReference type="SAM" id="MobiDB-lite"/>
    </source>
</evidence>
<evidence type="ECO:0000313" key="8">
    <source>
        <dbReference type="EMBL" id="CAH0371028.1"/>
    </source>
</evidence>
<keyword evidence="9" id="KW-1185">Reference proteome</keyword>
<dbReference type="SUPFAM" id="SSF48371">
    <property type="entry name" value="ARM repeat"/>
    <property type="match status" value="1"/>
</dbReference>
<comment type="caution">
    <text evidence="8">The sequence shown here is derived from an EMBL/GenBank/DDBJ whole genome shotgun (WGS) entry which is preliminary data.</text>
</comment>
<dbReference type="InterPro" id="IPR015151">
    <property type="entry name" value="B-adaptin_app_sub_C"/>
</dbReference>
<dbReference type="InterPro" id="IPR012295">
    <property type="entry name" value="TBP_dom_sf"/>
</dbReference>
<comment type="similarity">
    <text evidence="2">Belongs to the adaptor complexes large subunit family.</text>
</comment>
<dbReference type="SMART" id="SM01020">
    <property type="entry name" value="B2-adapt-app_C"/>
    <property type="match status" value="1"/>
</dbReference>
<reference evidence="8" key="1">
    <citation type="submission" date="2021-11" db="EMBL/GenBank/DDBJ databases">
        <authorList>
            <consortium name="Genoscope - CEA"/>
            <person name="William W."/>
        </authorList>
    </citation>
    <scope>NUCLEOTIDE SEQUENCE</scope>
</reference>
<accession>A0A8J2SIB4</accession>
<evidence type="ECO:0000313" key="9">
    <source>
        <dbReference type="Proteomes" id="UP000789595"/>
    </source>
</evidence>
<dbReference type="GO" id="GO:0006886">
    <property type="term" value="P:intracellular protein transport"/>
    <property type="evidence" value="ECO:0007669"/>
    <property type="project" value="InterPro"/>
</dbReference>
<dbReference type="InterPro" id="IPR016024">
    <property type="entry name" value="ARM-type_fold"/>
</dbReference>
<dbReference type="GO" id="GO:0016192">
    <property type="term" value="P:vesicle-mediated transport"/>
    <property type="evidence" value="ECO:0007669"/>
    <property type="project" value="InterPro"/>
</dbReference>
<keyword evidence="3" id="KW-0813">Transport</keyword>
<feature type="compositionally biased region" description="Acidic residues" evidence="6">
    <location>
        <begin position="636"/>
        <end position="656"/>
    </location>
</feature>
<dbReference type="Pfam" id="PF09066">
    <property type="entry name" value="B2-adapt-app_C"/>
    <property type="match status" value="1"/>
</dbReference>
<dbReference type="Gene3D" id="2.60.40.1150">
    <property type="match status" value="1"/>
</dbReference>
<dbReference type="GO" id="GO:0012505">
    <property type="term" value="C:endomembrane system"/>
    <property type="evidence" value="ECO:0007669"/>
    <property type="project" value="UniProtKB-SubCell"/>
</dbReference>
<dbReference type="InterPro" id="IPR002553">
    <property type="entry name" value="Clathrin/coatomer_adapt-like_N"/>
</dbReference>
<keyword evidence="5" id="KW-0472">Membrane</keyword>
<keyword evidence="4" id="KW-0653">Protein transport</keyword>
<proteinExistence type="inferred from homology"/>
<evidence type="ECO:0000256" key="1">
    <source>
        <dbReference type="ARBA" id="ARBA00004308"/>
    </source>
</evidence>
<protein>
    <recommendedName>
        <fullName evidence="7">Beta-adaptin appendage C-terminal subdomain domain-containing protein</fullName>
    </recommendedName>
</protein>
<dbReference type="Proteomes" id="UP000789595">
    <property type="component" value="Unassembled WGS sequence"/>
</dbReference>